<sequence length="117" mass="11936">MKRSDLALRLTRAVHKAEDAVDTALDDATTLVQEMLQGRKEVGFSALIGAEACEAATAYIGLIGAARSRLLEVHKALTAAAPQIGVTNLDELMGPGQTKPNVTGAAPAGAIGGLEAA</sequence>
<gene>
    <name evidence="1" type="ORF">ACFPIE_05680</name>
</gene>
<evidence type="ECO:0000313" key="1">
    <source>
        <dbReference type="EMBL" id="MFC5343398.1"/>
    </source>
</evidence>
<dbReference type="EMBL" id="JBHSLF010000013">
    <property type="protein sequence ID" value="MFC5343398.1"/>
    <property type="molecule type" value="Genomic_DNA"/>
</dbReference>
<reference evidence="2" key="1">
    <citation type="journal article" date="2019" name="Int. J. Syst. Evol. Microbiol.">
        <title>The Global Catalogue of Microorganisms (GCM) 10K type strain sequencing project: providing services to taxonomists for standard genome sequencing and annotation.</title>
        <authorList>
            <consortium name="The Broad Institute Genomics Platform"/>
            <consortium name="The Broad Institute Genome Sequencing Center for Infectious Disease"/>
            <person name="Wu L."/>
            <person name="Ma J."/>
        </authorList>
    </citation>
    <scope>NUCLEOTIDE SEQUENCE [LARGE SCALE GENOMIC DNA]</scope>
    <source>
        <strain evidence="2">JCM 12125</strain>
    </source>
</reference>
<organism evidence="1 2">
    <name type="scientific">Brevundimonas staleyi</name>
    <dbReference type="NCBI Taxonomy" id="74326"/>
    <lineage>
        <taxon>Bacteria</taxon>
        <taxon>Pseudomonadati</taxon>
        <taxon>Pseudomonadota</taxon>
        <taxon>Alphaproteobacteria</taxon>
        <taxon>Caulobacterales</taxon>
        <taxon>Caulobacteraceae</taxon>
        <taxon>Brevundimonas</taxon>
    </lineage>
</organism>
<evidence type="ECO:0000313" key="2">
    <source>
        <dbReference type="Proteomes" id="UP001596152"/>
    </source>
</evidence>
<protein>
    <submittedName>
        <fullName evidence="1">Uncharacterized protein</fullName>
    </submittedName>
</protein>
<comment type="caution">
    <text evidence="1">The sequence shown here is derived from an EMBL/GenBank/DDBJ whole genome shotgun (WGS) entry which is preliminary data.</text>
</comment>
<name>A0ABW0FQE1_9CAUL</name>
<keyword evidence="2" id="KW-1185">Reference proteome</keyword>
<dbReference type="Proteomes" id="UP001596152">
    <property type="component" value="Unassembled WGS sequence"/>
</dbReference>
<dbReference type="RefSeq" id="WP_374039490.1">
    <property type="nucleotide sequence ID" value="NZ_CP169083.1"/>
</dbReference>
<accession>A0ABW0FQE1</accession>
<proteinExistence type="predicted"/>